<reference evidence="2 3" key="1">
    <citation type="submission" date="2018-06" db="EMBL/GenBank/DDBJ databases">
        <authorList>
            <consortium name="Pathogen Informatics"/>
            <person name="Doyle S."/>
        </authorList>
    </citation>
    <scope>NUCLEOTIDE SEQUENCE [LARGE SCALE GENOMIC DNA]</scope>
    <source>
        <strain evidence="2 3">NCTC11088</strain>
    </source>
</reference>
<dbReference type="InterPro" id="IPR011322">
    <property type="entry name" value="N-reg_PII-like_a/b"/>
</dbReference>
<name>A0A379D982_9FIRM</name>
<dbReference type="Pfam" id="PF09413">
    <property type="entry name" value="DUF2007"/>
    <property type="match status" value="1"/>
</dbReference>
<accession>A0A379D982</accession>
<dbReference type="SUPFAM" id="SSF54913">
    <property type="entry name" value="GlnB-like"/>
    <property type="match status" value="1"/>
</dbReference>
<gene>
    <name evidence="2" type="ORF">NCTC11088_00306</name>
</gene>
<protein>
    <recommendedName>
        <fullName evidence="1">DUF2007 domain-containing protein</fullName>
    </recommendedName>
</protein>
<evidence type="ECO:0000259" key="1">
    <source>
        <dbReference type="Pfam" id="PF09413"/>
    </source>
</evidence>
<dbReference type="Proteomes" id="UP000254777">
    <property type="component" value="Unassembled WGS sequence"/>
</dbReference>
<proteinExistence type="predicted"/>
<evidence type="ECO:0000313" key="3">
    <source>
        <dbReference type="Proteomes" id="UP000254777"/>
    </source>
</evidence>
<feature type="domain" description="DUF2007" evidence="1">
    <location>
        <begin position="15"/>
        <end position="82"/>
    </location>
</feature>
<sequence length="89" mass="10126">MFKFNKETEREPKFVELISVNDRLKLGGIIGILDDNNIPHFEESSQMNDSTAQVIYANINVGIMVYVPDENLDKARELLQVIGEIPPSY</sequence>
<dbReference type="AlphaFoldDB" id="A0A379D982"/>
<dbReference type="EMBL" id="UGTH01000001">
    <property type="protein sequence ID" value="SUB74556.1"/>
    <property type="molecule type" value="Genomic_DNA"/>
</dbReference>
<organism evidence="2 3">
    <name type="scientific">Peptoniphilus indolicus</name>
    <dbReference type="NCBI Taxonomy" id="33030"/>
    <lineage>
        <taxon>Bacteria</taxon>
        <taxon>Bacillati</taxon>
        <taxon>Bacillota</taxon>
        <taxon>Tissierellia</taxon>
        <taxon>Tissierellales</taxon>
        <taxon>Peptoniphilaceae</taxon>
        <taxon>Peptoniphilus</taxon>
    </lineage>
</organism>
<evidence type="ECO:0000313" key="2">
    <source>
        <dbReference type="EMBL" id="SUB74556.1"/>
    </source>
</evidence>
<dbReference type="InterPro" id="IPR018551">
    <property type="entry name" value="DUF2007"/>
</dbReference>
<dbReference type="RefSeq" id="WP_004822599.1">
    <property type="nucleotide sequence ID" value="NZ_UGTH01000001.1"/>
</dbReference>